<accession>A0ACC1HSG9</accession>
<evidence type="ECO:0000313" key="1">
    <source>
        <dbReference type="EMBL" id="KAJ1678177.1"/>
    </source>
</evidence>
<gene>
    <name evidence="1" type="ORF">EV182_004620</name>
</gene>
<feature type="non-terminal residue" evidence="1">
    <location>
        <position position="332"/>
    </location>
</feature>
<keyword evidence="2" id="KW-1185">Reference proteome</keyword>
<evidence type="ECO:0000313" key="2">
    <source>
        <dbReference type="Proteomes" id="UP001145114"/>
    </source>
</evidence>
<name>A0ACC1HSG9_9FUNG</name>
<dbReference type="Proteomes" id="UP001145114">
    <property type="component" value="Unassembled WGS sequence"/>
</dbReference>
<protein>
    <submittedName>
        <fullName evidence="1">Uncharacterized protein</fullName>
    </submittedName>
</protein>
<dbReference type="EMBL" id="JAMZIH010001460">
    <property type="protein sequence ID" value="KAJ1678177.1"/>
    <property type="molecule type" value="Genomic_DNA"/>
</dbReference>
<sequence>MRNPLVRSISTSFVGPVTSASSRVFFPARGLATSWLGSSLKGDSASKDDGSQDAVTGTENSHGPAKDNLSGKSANGKPTCTRDEVGEIKERISSLLSNAPPWPQEADGAAAKGEPGVDRIPDGVMRVTVMSIMLNQHVRRPYVVITFGDQAFTTSVASTPSADWCESFEFIVSYHMQLFGTVHFDVYDKNTIMADRFIGRAELALAHLEGFPEEFTNFYEIWDRKQAPSSLPEQQKRSIISKNLGALQVKLTYRHQRFEDPEPPITRTRGIHLLGKTGVDPTQPPKDISTPLDPIEMSMPELLAEFANEYTGYIVEAEKLGHSLIMKGPRRG</sequence>
<organism evidence="1 2">
    <name type="scientific">Spiromyces aspiralis</name>
    <dbReference type="NCBI Taxonomy" id="68401"/>
    <lineage>
        <taxon>Eukaryota</taxon>
        <taxon>Fungi</taxon>
        <taxon>Fungi incertae sedis</taxon>
        <taxon>Zoopagomycota</taxon>
        <taxon>Kickxellomycotina</taxon>
        <taxon>Kickxellomycetes</taxon>
        <taxon>Kickxellales</taxon>
        <taxon>Kickxellaceae</taxon>
        <taxon>Spiromyces</taxon>
    </lineage>
</organism>
<proteinExistence type="predicted"/>
<comment type="caution">
    <text evidence="1">The sequence shown here is derived from an EMBL/GenBank/DDBJ whole genome shotgun (WGS) entry which is preliminary data.</text>
</comment>
<reference evidence="1" key="1">
    <citation type="submission" date="2022-06" db="EMBL/GenBank/DDBJ databases">
        <title>Phylogenomic reconstructions and comparative analyses of Kickxellomycotina fungi.</title>
        <authorList>
            <person name="Reynolds N.K."/>
            <person name="Stajich J.E."/>
            <person name="Barry K."/>
            <person name="Grigoriev I.V."/>
            <person name="Crous P."/>
            <person name="Smith M.E."/>
        </authorList>
    </citation>
    <scope>NUCLEOTIDE SEQUENCE</scope>
    <source>
        <strain evidence="1">RSA 2271</strain>
    </source>
</reference>